<feature type="signal peptide" evidence="1">
    <location>
        <begin position="1"/>
        <end position="19"/>
    </location>
</feature>
<name>A0A6N4SUS0_CYTH3</name>
<dbReference type="SUPFAM" id="SSF160574">
    <property type="entry name" value="BT0923-like"/>
    <property type="match status" value="1"/>
</dbReference>
<dbReference type="Proteomes" id="UP000001822">
    <property type="component" value="Chromosome"/>
</dbReference>
<accession>A0A6N4SUS0</accession>
<feature type="chain" id="PRO_5026975166" description="Beta-lactamase-inhibitor-like PepSY-like domain-containing protein" evidence="1">
    <location>
        <begin position="20"/>
        <end position="148"/>
    </location>
</feature>
<dbReference type="KEGG" id="chu:CHU_2911"/>
<sequence length="148" mass="16480">MKKIIVFLAAAAFALQVNAQTQPEKVADKDVPATVVGTFESNHPNAKMVSWKKMDGNYAAEYDESSTKNWAIYNASGTLVGTKVKLKDEEVPKTVSDYVNKNHKDAVNKEYFKMKDAKGTVTYGAKVKDKKLIFDSKGTYIKTEDCKE</sequence>
<organism evidence="2 3">
    <name type="scientific">Cytophaga hutchinsonii (strain ATCC 33406 / DSM 1761 / CIP 103989 / NBRC 15051 / NCIMB 9469 / D465)</name>
    <dbReference type="NCBI Taxonomy" id="269798"/>
    <lineage>
        <taxon>Bacteria</taxon>
        <taxon>Pseudomonadati</taxon>
        <taxon>Bacteroidota</taxon>
        <taxon>Cytophagia</taxon>
        <taxon>Cytophagales</taxon>
        <taxon>Cytophagaceae</taxon>
        <taxon>Cytophaga</taxon>
    </lineage>
</organism>
<protein>
    <recommendedName>
        <fullName evidence="4">Beta-lactamase-inhibitor-like PepSY-like domain-containing protein</fullName>
    </recommendedName>
</protein>
<proteinExistence type="predicted"/>
<evidence type="ECO:0008006" key="4">
    <source>
        <dbReference type="Google" id="ProtNLM"/>
    </source>
</evidence>
<reference evidence="2 3" key="1">
    <citation type="journal article" date="2007" name="Appl. Environ. Microbiol.">
        <title>Genome sequence of the cellulolytic gliding bacterium Cytophaga hutchinsonii.</title>
        <authorList>
            <person name="Xie G."/>
            <person name="Bruce D.C."/>
            <person name="Challacombe J.F."/>
            <person name="Chertkov O."/>
            <person name="Detter J.C."/>
            <person name="Gilna P."/>
            <person name="Han C.S."/>
            <person name="Lucas S."/>
            <person name="Misra M."/>
            <person name="Myers G.L."/>
            <person name="Richardson P."/>
            <person name="Tapia R."/>
            <person name="Thayer N."/>
            <person name="Thompson L.S."/>
            <person name="Brettin T.S."/>
            <person name="Henrissat B."/>
            <person name="Wilson D.B."/>
            <person name="McBride M.J."/>
        </authorList>
    </citation>
    <scope>NUCLEOTIDE SEQUENCE [LARGE SCALE GENOMIC DNA]</scope>
    <source>
        <strain evidence="3">ATCC 33406 / DSM 1761 / CIP 103989 / NBRC 15051 / NCIMB 9469 / D465</strain>
    </source>
</reference>
<keyword evidence="3" id="KW-1185">Reference proteome</keyword>
<evidence type="ECO:0000313" key="3">
    <source>
        <dbReference type="Proteomes" id="UP000001822"/>
    </source>
</evidence>
<dbReference type="AlphaFoldDB" id="A0A6N4SUS0"/>
<dbReference type="OrthoDB" id="1121502at2"/>
<dbReference type="RefSeq" id="WP_011586263.1">
    <property type="nucleotide sequence ID" value="NC_008255.1"/>
</dbReference>
<keyword evidence="1" id="KW-0732">Signal</keyword>
<dbReference type="Gene3D" id="3.10.450.360">
    <property type="match status" value="1"/>
</dbReference>
<gene>
    <name evidence="2" type="ordered locus">CHU_2911</name>
</gene>
<dbReference type="EMBL" id="CP000383">
    <property type="protein sequence ID" value="ABG60153.1"/>
    <property type="molecule type" value="Genomic_DNA"/>
</dbReference>
<evidence type="ECO:0000256" key="1">
    <source>
        <dbReference type="SAM" id="SignalP"/>
    </source>
</evidence>
<evidence type="ECO:0000313" key="2">
    <source>
        <dbReference type="EMBL" id="ABG60153.1"/>
    </source>
</evidence>